<dbReference type="SUPFAM" id="SSF161098">
    <property type="entry name" value="MetI-like"/>
    <property type="match status" value="1"/>
</dbReference>
<dbReference type="Pfam" id="PF00528">
    <property type="entry name" value="BPD_transp_1"/>
    <property type="match status" value="1"/>
</dbReference>
<dbReference type="RefSeq" id="WP_154519174.1">
    <property type="nucleotide sequence ID" value="NZ_VUMT01000009.1"/>
</dbReference>
<feature type="transmembrane region" description="Helical" evidence="7">
    <location>
        <begin position="132"/>
        <end position="153"/>
    </location>
</feature>
<keyword evidence="6 7" id="KW-0472">Membrane</keyword>
<feature type="domain" description="ABC transmembrane type-1" evidence="8">
    <location>
        <begin position="97"/>
        <end position="312"/>
    </location>
</feature>
<evidence type="ECO:0000313" key="10">
    <source>
        <dbReference type="Proteomes" id="UP000482209"/>
    </source>
</evidence>
<protein>
    <submittedName>
        <fullName evidence="9">ABC transporter permease</fullName>
    </submittedName>
</protein>
<keyword evidence="10" id="KW-1185">Reference proteome</keyword>
<dbReference type="PANTHER" id="PTHR43163">
    <property type="entry name" value="DIPEPTIDE TRANSPORT SYSTEM PERMEASE PROTEIN DPPB-RELATED"/>
    <property type="match status" value="1"/>
</dbReference>
<dbReference type="Proteomes" id="UP000482209">
    <property type="component" value="Unassembled WGS sequence"/>
</dbReference>
<dbReference type="InterPro" id="IPR000515">
    <property type="entry name" value="MetI-like"/>
</dbReference>
<dbReference type="Gene3D" id="1.10.3720.10">
    <property type="entry name" value="MetI-like"/>
    <property type="match status" value="1"/>
</dbReference>
<feature type="transmembrane region" description="Helical" evidence="7">
    <location>
        <begin position="189"/>
        <end position="208"/>
    </location>
</feature>
<evidence type="ECO:0000256" key="5">
    <source>
        <dbReference type="ARBA" id="ARBA00022989"/>
    </source>
</evidence>
<evidence type="ECO:0000256" key="1">
    <source>
        <dbReference type="ARBA" id="ARBA00004651"/>
    </source>
</evidence>
<evidence type="ECO:0000256" key="6">
    <source>
        <dbReference type="ARBA" id="ARBA00023136"/>
    </source>
</evidence>
<keyword evidence="2 7" id="KW-0813">Transport</keyword>
<comment type="similarity">
    <text evidence="7">Belongs to the binding-protein-dependent transport system permease family.</text>
</comment>
<dbReference type="CDD" id="cd06261">
    <property type="entry name" value="TM_PBP2"/>
    <property type="match status" value="1"/>
</dbReference>
<feature type="transmembrane region" description="Helical" evidence="7">
    <location>
        <begin position="96"/>
        <end position="120"/>
    </location>
</feature>
<evidence type="ECO:0000256" key="2">
    <source>
        <dbReference type="ARBA" id="ARBA00022448"/>
    </source>
</evidence>
<organism evidence="9 10">
    <name type="scientific">Velocimicrobium porci</name>
    <dbReference type="NCBI Taxonomy" id="2606634"/>
    <lineage>
        <taxon>Bacteria</taxon>
        <taxon>Bacillati</taxon>
        <taxon>Bacillota</taxon>
        <taxon>Clostridia</taxon>
        <taxon>Lachnospirales</taxon>
        <taxon>Lachnospiraceae</taxon>
        <taxon>Velocimicrobium</taxon>
    </lineage>
</organism>
<dbReference type="PROSITE" id="PS50928">
    <property type="entry name" value="ABC_TM1"/>
    <property type="match status" value="1"/>
</dbReference>
<evidence type="ECO:0000256" key="7">
    <source>
        <dbReference type="RuleBase" id="RU363032"/>
    </source>
</evidence>
<dbReference type="GO" id="GO:0005886">
    <property type="term" value="C:plasma membrane"/>
    <property type="evidence" value="ECO:0007669"/>
    <property type="project" value="UniProtKB-SubCell"/>
</dbReference>
<evidence type="ECO:0000256" key="3">
    <source>
        <dbReference type="ARBA" id="ARBA00022475"/>
    </source>
</evidence>
<accession>A0A6L5XY18</accession>
<dbReference type="GO" id="GO:0055085">
    <property type="term" value="P:transmembrane transport"/>
    <property type="evidence" value="ECO:0007669"/>
    <property type="project" value="InterPro"/>
</dbReference>
<keyword evidence="3" id="KW-1003">Cell membrane</keyword>
<dbReference type="EMBL" id="VUMT01000009">
    <property type="protein sequence ID" value="MSS63770.1"/>
    <property type="molecule type" value="Genomic_DNA"/>
</dbReference>
<comment type="subcellular location">
    <subcellularLocation>
        <location evidence="1 7">Cell membrane</location>
        <topology evidence="1 7">Multi-pass membrane protein</topology>
    </subcellularLocation>
</comment>
<proteinExistence type="inferred from homology"/>
<feature type="transmembrane region" description="Helical" evidence="7">
    <location>
        <begin position="9"/>
        <end position="26"/>
    </location>
</feature>
<dbReference type="PANTHER" id="PTHR43163:SF6">
    <property type="entry name" value="DIPEPTIDE TRANSPORT SYSTEM PERMEASE PROTEIN DPPB-RELATED"/>
    <property type="match status" value="1"/>
</dbReference>
<dbReference type="AlphaFoldDB" id="A0A6L5XY18"/>
<feature type="transmembrane region" description="Helical" evidence="7">
    <location>
        <begin position="243"/>
        <end position="269"/>
    </location>
</feature>
<evidence type="ECO:0000259" key="8">
    <source>
        <dbReference type="PROSITE" id="PS50928"/>
    </source>
</evidence>
<sequence length="322" mass="35059">MKQYILKRIGISVLVLLGVSMLLYGICRMVPGDYVANMTAGNQNITPEMEQRMREVYGLDKGVVEGYVSWLKDALRGDFGTSFIYQESVVSVIAKYIGPTVSLAGISMLLEILLAIPLGIIAARKQYSRTDYTIVAIAIIGISLPSFFFAAVLKRVFAIGLGVLPVSGMVTARADYVGFAHFLDLGKHFVLPIIVFVVTGVGGLLRYVRTNMLEVLSADYVRTARAKGLPERKVIGKHAFRNTLIPVVTMVGGMIPNLFSGAVITEGLFGLEGLGNVALQAVYQGDIPYLMGFNMFIALMTLVGTLVSDILYAVVDPRVRYN</sequence>
<evidence type="ECO:0000256" key="4">
    <source>
        <dbReference type="ARBA" id="ARBA00022692"/>
    </source>
</evidence>
<keyword evidence="4 7" id="KW-0812">Transmembrane</keyword>
<evidence type="ECO:0000313" key="9">
    <source>
        <dbReference type="EMBL" id="MSS63770.1"/>
    </source>
</evidence>
<dbReference type="InterPro" id="IPR045621">
    <property type="entry name" value="BPD_transp_1_N"/>
</dbReference>
<keyword evidence="5 7" id="KW-1133">Transmembrane helix</keyword>
<dbReference type="Pfam" id="PF19300">
    <property type="entry name" value="BPD_transp_1_N"/>
    <property type="match status" value="1"/>
</dbReference>
<feature type="transmembrane region" description="Helical" evidence="7">
    <location>
        <begin position="289"/>
        <end position="315"/>
    </location>
</feature>
<reference evidence="9 10" key="1">
    <citation type="submission" date="2019-08" db="EMBL/GenBank/DDBJ databases">
        <title>In-depth cultivation of the pig gut microbiome towards novel bacterial diversity and tailored functional studies.</title>
        <authorList>
            <person name="Wylensek D."/>
            <person name="Hitch T.C.A."/>
            <person name="Clavel T."/>
        </authorList>
    </citation>
    <scope>NUCLEOTIDE SEQUENCE [LARGE SCALE GENOMIC DNA]</scope>
    <source>
        <strain evidence="9 10">WCA-693-APC-MOT-I</strain>
    </source>
</reference>
<gene>
    <name evidence="9" type="ORF">FYJ58_07745</name>
</gene>
<comment type="caution">
    <text evidence="9">The sequence shown here is derived from an EMBL/GenBank/DDBJ whole genome shotgun (WGS) entry which is preliminary data.</text>
</comment>
<name>A0A6L5XY18_9FIRM</name>
<dbReference type="InterPro" id="IPR035906">
    <property type="entry name" value="MetI-like_sf"/>
</dbReference>